<feature type="region of interest" description="Disordered" evidence="1">
    <location>
        <begin position="185"/>
        <end position="209"/>
    </location>
</feature>
<reference evidence="2 3" key="1">
    <citation type="submission" date="2013-09" db="EMBL/GenBank/DDBJ databases">
        <title>Whole genome sequencing of Halarchaeum acidiphilum strain MH1-52-1.</title>
        <authorList>
            <person name="Shimane Y."/>
            <person name="Minegishi H."/>
            <person name="Nishi S."/>
            <person name="Echigo A."/>
            <person name="Shuto A."/>
            <person name="Konishi M."/>
            <person name="Ito T."/>
            <person name="Ohkuma M."/>
            <person name="Ohta Y."/>
            <person name="Nagano Y."/>
            <person name="Tsubouchi T."/>
            <person name="Mori K."/>
            <person name="Usui K."/>
            <person name="Kamekura M."/>
            <person name="Usami R."/>
            <person name="Takaki Y."/>
            <person name="Hatada Y."/>
        </authorList>
    </citation>
    <scope>NUCLEOTIDE SEQUENCE [LARGE SCALE GENOMIC DNA]</scope>
    <source>
        <strain evidence="2 3">JCM 16109</strain>
    </source>
</reference>
<accession>U3ACY3</accession>
<dbReference type="Proteomes" id="UP000016986">
    <property type="component" value="Unassembled WGS sequence"/>
</dbReference>
<proteinExistence type="predicted"/>
<comment type="caution">
    <text evidence="2">The sequence shown here is derived from an EMBL/GenBank/DDBJ whole genome shotgun (WGS) entry which is preliminary data.</text>
</comment>
<feature type="compositionally biased region" description="Basic and acidic residues" evidence="1">
    <location>
        <begin position="195"/>
        <end position="209"/>
    </location>
</feature>
<evidence type="ECO:0000313" key="2">
    <source>
        <dbReference type="EMBL" id="GAD52633.1"/>
    </source>
</evidence>
<sequence>MVTTPSSRETTLKAPSARDGAPVPARLSVGLRSRSVRRYCTDDSESPVRSVGRLASHATRVSLACSLPLVFPSGFALAQFDATVRTTPSRPYGQWDALRPTLLVRSIPLVRLPEVPTDVAHDAAHRVHRVVERLAVRAVPPVSRLPIRRPIDDHERAFVAALALVLGDVHRFAVVRLDLDHVRSSARRHLNSPRRSGERLGRGHDNHDR</sequence>
<protein>
    <submittedName>
        <fullName evidence="2">Uncharacterized protein</fullName>
    </submittedName>
</protein>
<keyword evidence="3" id="KW-1185">Reference proteome</keyword>
<dbReference type="AlphaFoldDB" id="U3ACY3"/>
<feature type="region of interest" description="Disordered" evidence="1">
    <location>
        <begin position="1"/>
        <end position="23"/>
    </location>
</feature>
<dbReference type="EMBL" id="BATA01000029">
    <property type="protein sequence ID" value="GAD52633.1"/>
    <property type="molecule type" value="Genomic_DNA"/>
</dbReference>
<name>U3ACY3_9EURY</name>
<evidence type="ECO:0000313" key="3">
    <source>
        <dbReference type="Proteomes" id="UP000016986"/>
    </source>
</evidence>
<gene>
    <name evidence="2" type="ORF">MBEHAL_1393</name>
</gene>
<organism evidence="2 3">
    <name type="scientific">Halarchaeum acidiphilum MH1-52-1</name>
    <dbReference type="NCBI Taxonomy" id="1261545"/>
    <lineage>
        <taxon>Archaea</taxon>
        <taxon>Methanobacteriati</taxon>
        <taxon>Methanobacteriota</taxon>
        <taxon>Stenosarchaea group</taxon>
        <taxon>Halobacteria</taxon>
        <taxon>Halobacteriales</taxon>
        <taxon>Halobacteriaceae</taxon>
    </lineage>
</organism>
<evidence type="ECO:0000256" key="1">
    <source>
        <dbReference type="SAM" id="MobiDB-lite"/>
    </source>
</evidence>